<proteinExistence type="predicted"/>
<evidence type="ECO:0000313" key="2">
    <source>
        <dbReference type="Proteomes" id="UP000092460"/>
    </source>
</evidence>
<dbReference type="VEuPathDB" id="VectorBase:GPPI016389"/>
<reference evidence="2" key="1">
    <citation type="submission" date="2015-01" db="EMBL/GenBank/DDBJ databases">
        <authorList>
            <person name="Aksoy S."/>
            <person name="Warren W."/>
            <person name="Wilson R.K."/>
        </authorList>
    </citation>
    <scope>NUCLEOTIDE SEQUENCE [LARGE SCALE GENOMIC DNA]</scope>
    <source>
        <strain evidence="2">IAEA</strain>
    </source>
</reference>
<reference evidence="1" key="2">
    <citation type="submission" date="2020-05" db="UniProtKB">
        <authorList>
            <consortium name="EnsemblMetazoa"/>
        </authorList>
    </citation>
    <scope>IDENTIFICATION</scope>
    <source>
        <strain evidence="1">IAEA</strain>
    </source>
</reference>
<keyword evidence="2" id="KW-1185">Reference proteome</keyword>
<accession>A0A1B0B245</accession>
<sequence length="79" mass="8987">ASYNSWLAVFKEIKADAPFSEIKFHYNPLSQSGVTESKFRTPGFKSELMLLNVGSKQRIRSFISNTQKQGDTIDAFRLL</sequence>
<protein>
    <submittedName>
        <fullName evidence="1">Uncharacterized protein</fullName>
    </submittedName>
</protein>
<name>A0A1B0B245_9MUSC</name>
<dbReference type="AlphaFoldDB" id="A0A1B0B245"/>
<dbReference type="EnsemblMetazoa" id="GPPI016389-RA">
    <property type="protein sequence ID" value="GPPI016389-PA"/>
    <property type="gene ID" value="GPPI016389"/>
</dbReference>
<dbReference type="Proteomes" id="UP000092460">
    <property type="component" value="Unassembled WGS sequence"/>
</dbReference>
<evidence type="ECO:0000313" key="1">
    <source>
        <dbReference type="EnsemblMetazoa" id="GPPI016389-PA"/>
    </source>
</evidence>
<dbReference type="EMBL" id="JXJN01007406">
    <property type="status" value="NOT_ANNOTATED_CDS"/>
    <property type="molecule type" value="Genomic_DNA"/>
</dbReference>
<organism evidence="1 2">
    <name type="scientific">Glossina palpalis gambiensis</name>
    <dbReference type="NCBI Taxonomy" id="67801"/>
    <lineage>
        <taxon>Eukaryota</taxon>
        <taxon>Metazoa</taxon>
        <taxon>Ecdysozoa</taxon>
        <taxon>Arthropoda</taxon>
        <taxon>Hexapoda</taxon>
        <taxon>Insecta</taxon>
        <taxon>Pterygota</taxon>
        <taxon>Neoptera</taxon>
        <taxon>Endopterygota</taxon>
        <taxon>Diptera</taxon>
        <taxon>Brachycera</taxon>
        <taxon>Muscomorpha</taxon>
        <taxon>Hippoboscoidea</taxon>
        <taxon>Glossinidae</taxon>
        <taxon>Glossina</taxon>
    </lineage>
</organism>